<dbReference type="Proteomes" id="UP000887561">
    <property type="component" value="Unplaced"/>
</dbReference>
<protein>
    <recommendedName>
        <fullName evidence="3">serine C-palmitoyltransferase</fullName>
        <ecNumber evidence="3">2.3.1.50</ecNumber>
    </recommendedName>
</protein>
<dbReference type="GO" id="GO:0046512">
    <property type="term" value="P:sphingosine biosynthetic process"/>
    <property type="evidence" value="ECO:0007669"/>
    <property type="project" value="TreeGrafter"/>
</dbReference>
<dbReference type="InterPro" id="IPR015424">
    <property type="entry name" value="PyrdxlP-dep_Trfase"/>
</dbReference>
<evidence type="ECO:0000256" key="6">
    <source>
        <dbReference type="ARBA" id="ARBA00048528"/>
    </source>
</evidence>
<dbReference type="InterPro" id="IPR015421">
    <property type="entry name" value="PyrdxlP-dep_Trfase_major"/>
</dbReference>
<accession>A0A915MT68</accession>
<dbReference type="AlphaFoldDB" id="A0A915MT68"/>
<name>A0A915MT68_MELJA</name>
<keyword evidence="7" id="KW-1185">Reference proteome</keyword>
<dbReference type="GO" id="GO:0017059">
    <property type="term" value="C:serine palmitoyltransferase complex"/>
    <property type="evidence" value="ECO:0007669"/>
    <property type="project" value="TreeGrafter"/>
</dbReference>
<evidence type="ECO:0000256" key="4">
    <source>
        <dbReference type="ARBA" id="ARBA00022679"/>
    </source>
</evidence>
<organism evidence="7 8">
    <name type="scientific">Meloidogyne javanica</name>
    <name type="common">Root-knot nematode worm</name>
    <dbReference type="NCBI Taxonomy" id="6303"/>
    <lineage>
        <taxon>Eukaryota</taxon>
        <taxon>Metazoa</taxon>
        <taxon>Ecdysozoa</taxon>
        <taxon>Nematoda</taxon>
        <taxon>Chromadorea</taxon>
        <taxon>Rhabditida</taxon>
        <taxon>Tylenchina</taxon>
        <taxon>Tylenchomorpha</taxon>
        <taxon>Tylenchoidea</taxon>
        <taxon>Meloidogynidae</taxon>
        <taxon>Meloidogyninae</taxon>
        <taxon>Meloidogyne</taxon>
        <taxon>Meloidogyne incognita group</taxon>
    </lineage>
</organism>
<keyword evidence="5" id="KW-0012">Acyltransferase</keyword>
<dbReference type="PANTHER" id="PTHR13693">
    <property type="entry name" value="CLASS II AMINOTRANSFERASE/8-AMINO-7-OXONONANOATE SYNTHASE"/>
    <property type="match status" value="1"/>
</dbReference>
<dbReference type="PANTHER" id="PTHR13693:SF3">
    <property type="entry name" value="LD36009P"/>
    <property type="match status" value="1"/>
</dbReference>
<dbReference type="Gene3D" id="3.40.640.10">
    <property type="entry name" value="Type I PLP-dependent aspartate aminotransferase-like (Major domain)"/>
    <property type="match status" value="1"/>
</dbReference>
<evidence type="ECO:0000256" key="2">
    <source>
        <dbReference type="ARBA" id="ARBA00008392"/>
    </source>
</evidence>
<comment type="similarity">
    <text evidence="2">Belongs to the class-II pyridoxal-phosphate-dependent aminotransferase family.</text>
</comment>
<dbReference type="InterPro" id="IPR001917">
    <property type="entry name" value="Aminotrans_II_pyridoxalP_BS"/>
</dbReference>
<proteinExistence type="inferred from homology"/>
<dbReference type="InterPro" id="IPR015422">
    <property type="entry name" value="PyrdxlP-dep_Trfase_small"/>
</dbReference>
<reference evidence="8" key="1">
    <citation type="submission" date="2022-11" db="UniProtKB">
        <authorList>
            <consortium name="WormBaseParasite"/>
        </authorList>
    </citation>
    <scope>IDENTIFICATION</scope>
</reference>
<dbReference type="GO" id="GO:0004758">
    <property type="term" value="F:serine C-palmitoyltransferase activity"/>
    <property type="evidence" value="ECO:0007669"/>
    <property type="project" value="UniProtKB-EC"/>
</dbReference>
<evidence type="ECO:0000256" key="5">
    <source>
        <dbReference type="ARBA" id="ARBA00023315"/>
    </source>
</evidence>
<dbReference type="GO" id="GO:0046513">
    <property type="term" value="P:ceramide biosynthetic process"/>
    <property type="evidence" value="ECO:0007669"/>
    <property type="project" value="TreeGrafter"/>
</dbReference>
<evidence type="ECO:0000256" key="1">
    <source>
        <dbReference type="ARBA" id="ARBA00001933"/>
    </source>
</evidence>
<dbReference type="GO" id="GO:0016020">
    <property type="term" value="C:membrane"/>
    <property type="evidence" value="ECO:0007669"/>
    <property type="project" value="GOC"/>
</dbReference>
<sequence length="161" mass="17579">DQGISSCASIRELGQPLAHTELENLVAEFIGVESAICAMGKTGRGIVEYYNCDSKDVDIFMGTFTKSFGAAGAMSSIMGKDGTGEGQKRIEQLAKNTNYVRLKLKQLGFIVYGSNHSPVIPIMIYHPTKCGLWGRLMLERKIGVVVVSFPATEMTQSRVRI</sequence>
<evidence type="ECO:0000313" key="7">
    <source>
        <dbReference type="Proteomes" id="UP000887561"/>
    </source>
</evidence>
<dbReference type="SUPFAM" id="SSF53383">
    <property type="entry name" value="PLP-dependent transferases"/>
    <property type="match status" value="1"/>
</dbReference>
<evidence type="ECO:0000313" key="8">
    <source>
        <dbReference type="WBParaSite" id="scaffold48917_cov463.g24884"/>
    </source>
</evidence>
<dbReference type="EC" id="2.3.1.50" evidence="3"/>
<dbReference type="WBParaSite" id="scaffold48917_cov463.g24884">
    <property type="protein sequence ID" value="scaffold48917_cov463.g24884"/>
    <property type="gene ID" value="scaffold48917_cov463.g24884"/>
</dbReference>
<dbReference type="Gene3D" id="3.90.1150.10">
    <property type="entry name" value="Aspartate Aminotransferase, domain 1"/>
    <property type="match status" value="1"/>
</dbReference>
<keyword evidence="4" id="KW-0808">Transferase</keyword>
<comment type="catalytic activity">
    <reaction evidence="6">
        <text>L-serine + hexadecanoyl-CoA + H(+) = 3-oxosphinganine + CO2 + CoA</text>
        <dbReference type="Rhea" id="RHEA:14761"/>
        <dbReference type="ChEBI" id="CHEBI:15378"/>
        <dbReference type="ChEBI" id="CHEBI:16526"/>
        <dbReference type="ChEBI" id="CHEBI:33384"/>
        <dbReference type="ChEBI" id="CHEBI:57287"/>
        <dbReference type="ChEBI" id="CHEBI:57379"/>
        <dbReference type="ChEBI" id="CHEBI:58299"/>
        <dbReference type="EC" id="2.3.1.50"/>
    </reaction>
</comment>
<evidence type="ECO:0000256" key="3">
    <source>
        <dbReference type="ARBA" id="ARBA00013220"/>
    </source>
</evidence>
<dbReference type="InterPro" id="IPR050087">
    <property type="entry name" value="AON_synthase_class-II"/>
</dbReference>
<comment type="cofactor">
    <cofactor evidence="1">
        <name>pyridoxal 5'-phosphate</name>
        <dbReference type="ChEBI" id="CHEBI:597326"/>
    </cofactor>
</comment>
<dbReference type="PROSITE" id="PS00599">
    <property type="entry name" value="AA_TRANSFER_CLASS_2"/>
    <property type="match status" value="1"/>
</dbReference>